<dbReference type="EMBL" id="BAAAIZ010000051">
    <property type="protein sequence ID" value="GAA1426558.1"/>
    <property type="molecule type" value="Genomic_DNA"/>
</dbReference>
<reference evidence="3" key="1">
    <citation type="journal article" date="2019" name="Int. J. Syst. Evol. Microbiol.">
        <title>The Global Catalogue of Microorganisms (GCM) 10K type strain sequencing project: providing services to taxonomists for standard genome sequencing and annotation.</title>
        <authorList>
            <consortium name="The Broad Institute Genomics Platform"/>
            <consortium name="The Broad Institute Genome Sequencing Center for Infectious Disease"/>
            <person name="Wu L."/>
            <person name="Ma J."/>
        </authorList>
    </citation>
    <scope>NUCLEOTIDE SEQUENCE [LARGE SCALE GENOMIC DNA]</scope>
    <source>
        <strain evidence="3">JCM 11756</strain>
    </source>
</reference>
<feature type="compositionally biased region" description="Low complexity" evidence="1">
    <location>
        <begin position="336"/>
        <end position="352"/>
    </location>
</feature>
<name>A0ABP4JRQ4_9ACTN</name>
<evidence type="ECO:0000313" key="3">
    <source>
        <dbReference type="Proteomes" id="UP001500973"/>
    </source>
</evidence>
<dbReference type="Pfam" id="PF18959">
    <property type="entry name" value="DUF5701"/>
    <property type="match status" value="1"/>
</dbReference>
<proteinExistence type="predicted"/>
<keyword evidence="3" id="KW-1185">Reference proteome</keyword>
<organism evidence="2 3">
    <name type="scientific">Streptomyces thermospinosisporus</name>
    <dbReference type="NCBI Taxonomy" id="161482"/>
    <lineage>
        <taxon>Bacteria</taxon>
        <taxon>Bacillati</taxon>
        <taxon>Actinomycetota</taxon>
        <taxon>Actinomycetes</taxon>
        <taxon>Kitasatosporales</taxon>
        <taxon>Streptomycetaceae</taxon>
        <taxon>Streptomyces</taxon>
    </lineage>
</organism>
<accession>A0ABP4JRQ4</accession>
<sequence>MPETTPVTSAFVPELPALTAQAERLIELGVHEIAGLPADQIRSFAKTAEAPADASYGTHRRRPRTSATGGPRAGVWPARSSPCTRRRPPASALAPLLRREGKPGFVVTDMPDVDEFTPLDSVTLPEGPLYLVAGIDRGDHMANWSPDEALPALTKESRTPLVLTEGIHWVLQQPEALERNHCFMTIGSRLRKANGTLDSRTPAIWISNGTGRDGRERRNAPKVGWCWAGNRHTWLGFASATGRSAGQLVPVAKTTATAPGTPARRTRRGPAAQGRAGPAAGTRGTRSVPRSAARRADRDARTAPRRRRSRDGTRGRSCDGTTTCGQCARAAHHDATSCSRTSQSTRSITRPL</sequence>
<evidence type="ECO:0000256" key="1">
    <source>
        <dbReference type="SAM" id="MobiDB-lite"/>
    </source>
</evidence>
<evidence type="ECO:0000313" key="2">
    <source>
        <dbReference type="EMBL" id="GAA1426558.1"/>
    </source>
</evidence>
<gene>
    <name evidence="2" type="ORF">GCM10009601_35670</name>
</gene>
<protein>
    <submittedName>
        <fullName evidence="2">Uncharacterized protein</fullName>
    </submittedName>
</protein>
<dbReference type="Proteomes" id="UP001500973">
    <property type="component" value="Unassembled WGS sequence"/>
</dbReference>
<feature type="compositionally biased region" description="Low complexity" evidence="1">
    <location>
        <begin position="254"/>
        <end position="291"/>
    </location>
</feature>
<feature type="region of interest" description="Disordered" evidence="1">
    <location>
        <begin position="49"/>
        <end position="90"/>
    </location>
</feature>
<dbReference type="InterPro" id="IPR043755">
    <property type="entry name" value="DUF5701"/>
</dbReference>
<feature type="region of interest" description="Disordered" evidence="1">
    <location>
        <begin position="253"/>
        <end position="352"/>
    </location>
</feature>
<comment type="caution">
    <text evidence="2">The sequence shown here is derived from an EMBL/GenBank/DDBJ whole genome shotgun (WGS) entry which is preliminary data.</text>
</comment>